<dbReference type="OrthoDB" id="2419400at2759"/>
<dbReference type="AlphaFoldDB" id="A0A0C9XN46"/>
<dbReference type="Proteomes" id="UP000054477">
    <property type="component" value="Unassembled WGS sequence"/>
</dbReference>
<evidence type="ECO:0000313" key="3">
    <source>
        <dbReference type="EMBL" id="KIK06541.1"/>
    </source>
</evidence>
<dbReference type="InterPro" id="IPR018946">
    <property type="entry name" value="PhoD-like_MPP"/>
</dbReference>
<organism evidence="3 4">
    <name type="scientific">Laccaria amethystina LaAM-08-1</name>
    <dbReference type="NCBI Taxonomy" id="1095629"/>
    <lineage>
        <taxon>Eukaryota</taxon>
        <taxon>Fungi</taxon>
        <taxon>Dikarya</taxon>
        <taxon>Basidiomycota</taxon>
        <taxon>Agaricomycotina</taxon>
        <taxon>Agaricomycetes</taxon>
        <taxon>Agaricomycetidae</taxon>
        <taxon>Agaricales</taxon>
        <taxon>Agaricineae</taxon>
        <taxon>Hydnangiaceae</taxon>
        <taxon>Laccaria</taxon>
    </lineage>
</organism>
<protein>
    <recommendedName>
        <fullName evidence="2">PhoD-like phosphatase domain-containing protein</fullName>
    </recommendedName>
</protein>
<dbReference type="GO" id="GO:0016020">
    <property type="term" value="C:membrane"/>
    <property type="evidence" value="ECO:0007669"/>
    <property type="project" value="TreeGrafter"/>
</dbReference>
<evidence type="ECO:0000313" key="4">
    <source>
        <dbReference type="Proteomes" id="UP000054477"/>
    </source>
</evidence>
<evidence type="ECO:0000259" key="2">
    <source>
        <dbReference type="Pfam" id="PF19050"/>
    </source>
</evidence>
<name>A0A0C9XN46_9AGAR</name>
<dbReference type="InterPro" id="IPR043904">
    <property type="entry name" value="PhoD_2-like"/>
</dbReference>
<accession>A0A0C9XN46</accession>
<keyword evidence="4" id="KW-1185">Reference proteome</keyword>
<dbReference type="PANTHER" id="PTHR46689:SF1">
    <property type="entry name" value="PHOD-LIKE PHOSPHATASE DOMAIN-CONTAINING PROTEIN"/>
    <property type="match status" value="1"/>
</dbReference>
<dbReference type="Pfam" id="PF19050">
    <property type="entry name" value="PhoD_2"/>
    <property type="match status" value="2"/>
</dbReference>
<feature type="domain" description="PhoD-like phosphatase" evidence="2">
    <location>
        <begin position="417"/>
        <end position="576"/>
    </location>
</feature>
<sequence length="624" mass="70215">MSAIERSQTLRVARMEPHLQFMCGPLLRYDNVDEHGIWHGAALIVTADSGSIYEPHPTLSYDNLPTPPSINLGPHPADPYSTVLRTSPMASQFSPSSAFGNGETFTFWRFLVKIPLGEHEMAVSYSINKGQQLEFFVPGRNQNMRWAAHSCNGFSAGVNPDDFRGPGFKTGYDPVWVDLLTKHAEQPFHVLVGGGDQLYCDIMMREPEMQEWISGMKPEEKKRCQLTEEISTALDRFFFNHYCHAFRSGAFARANCSIPMVNMCDDHGALIDGFGSYPDDLQLSPVFRAIGTKGYFFFLLFQCFINVDVDGIQDKPDQHIYKSLIIGSPGPFISFRSHSFLTYMGPQQALLLLDCRAERKKDQVCSPAQYEKVFQRMRALPPSVEHLVVQLGIPIAYPRMVFLETALESKLNPLVALGRNGSLGLSGFVNKFNNEAELLDDLNDHWTARNHKKERNWFIEQLQIFARTQRIRVTFISGDVHCAAVGVLKTLKQKNQAETPPLNDHRYMLNVVSSAIVNTPPPNGVITMVSSLATKVHKTLHGIETDETMLPLFERETNGKPRKQKFVMGKRNWCAVDRDERTGDLVFDIRVETEKGCGVTVGYPVRTPPPGWKPGRGNDSSLLK</sequence>
<dbReference type="PANTHER" id="PTHR46689">
    <property type="entry name" value="MEMBRANE PROTEIN, PUTATIVE-RELATED"/>
    <property type="match status" value="1"/>
</dbReference>
<reference evidence="4" key="2">
    <citation type="submission" date="2015-01" db="EMBL/GenBank/DDBJ databases">
        <title>Evolutionary Origins and Diversification of the Mycorrhizal Mutualists.</title>
        <authorList>
            <consortium name="DOE Joint Genome Institute"/>
            <consortium name="Mycorrhizal Genomics Consortium"/>
            <person name="Kohler A."/>
            <person name="Kuo A."/>
            <person name="Nagy L.G."/>
            <person name="Floudas D."/>
            <person name="Copeland A."/>
            <person name="Barry K.W."/>
            <person name="Cichocki N."/>
            <person name="Veneault-Fourrey C."/>
            <person name="LaButti K."/>
            <person name="Lindquist E.A."/>
            <person name="Lipzen A."/>
            <person name="Lundell T."/>
            <person name="Morin E."/>
            <person name="Murat C."/>
            <person name="Riley R."/>
            <person name="Ohm R."/>
            <person name="Sun H."/>
            <person name="Tunlid A."/>
            <person name="Henrissat B."/>
            <person name="Grigoriev I.V."/>
            <person name="Hibbett D.S."/>
            <person name="Martin F."/>
        </authorList>
    </citation>
    <scope>NUCLEOTIDE SEQUENCE [LARGE SCALE GENOMIC DNA]</scope>
    <source>
        <strain evidence="4">LaAM-08-1</strain>
    </source>
</reference>
<dbReference type="EMBL" id="KN838552">
    <property type="protein sequence ID" value="KIK06541.1"/>
    <property type="molecule type" value="Genomic_DNA"/>
</dbReference>
<proteinExistence type="predicted"/>
<dbReference type="InterPro" id="IPR038607">
    <property type="entry name" value="PhoD-like_sf"/>
</dbReference>
<dbReference type="Gene3D" id="3.60.21.70">
    <property type="entry name" value="PhoD-like phosphatase"/>
    <property type="match status" value="1"/>
</dbReference>
<reference evidence="3 4" key="1">
    <citation type="submission" date="2014-04" db="EMBL/GenBank/DDBJ databases">
        <authorList>
            <consortium name="DOE Joint Genome Institute"/>
            <person name="Kuo A."/>
            <person name="Kohler A."/>
            <person name="Nagy L.G."/>
            <person name="Floudas D."/>
            <person name="Copeland A."/>
            <person name="Barry K.W."/>
            <person name="Cichocki N."/>
            <person name="Veneault-Fourrey C."/>
            <person name="LaButti K."/>
            <person name="Lindquist E.A."/>
            <person name="Lipzen A."/>
            <person name="Lundell T."/>
            <person name="Morin E."/>
            <person name="Murat C."/>
            <person name="Sun H."/>
            <person name="Tunlid A."/>
            <person name="Henrissat B."/>
            <person name="Grigoriev I.V."/>
            <person name="Hibbett D.S."/>
            <person name="Martin F."/>
            <person name="Nordberg H.P."/>
            <person name="Cantor M.N."/>
            <person name="Hua S.X."/>
        </authorList>
    </citation>
    <scope>NUCLEOTIDE SEQUENCE [LARGE SCALE GENOMIC DNA]</scope>
    <source>
        <strain evidence="3 4">LaAM-08-1</strain>
    </source>
</reference>
<dbReference type="CDD" id="cd07389">
    <property type="entry name" value="MPP_PhoD"/>
    <property type="match status" value="1"/>
</dbReference>
<feature type="region of interest" description="Disordered" evidence="1">
    <location>
        <begin position="605"/>
        <end position="624"/>
    </location>
</feature>
<gene>
    <name evidence="3" type="ORF">K443DRAFT_89285</name>
</gene>
<dbReference type="HOGENOM" id="CLU_000998_1_0_1"/>
<evidence type="ECO:0000256" key="1">
    <source>
        <dbReference type="SAM" id="MobiDB-lite"/>
    </source>
</evidence>
<feature type="domain" description="PhoD-like phosphatase" evidence="2">
    <location>
        <begin position="132"/>
        <end position="405"/>
    </location>
</feature>
<dbReference type="STRING" id="1095629.A0A0C9XN46"/>